<dbReference type="RefSeq" id="WP_164037806.1">
    <property type="nucleotide sequence ID" value="NZ_JAAGNZ010000001.1"/>
</dbReference>
<feature type="region of interest" description="Disordered" evidence="1">
    <location>
        <begin position="264"/>
        <end position="283"/>
    </location>
</feature>
<feature type="transmembrane region" description="Helical" evidence="2">
    <location>
        <begin position="102"/>
        <end position="123"/>
    </location>
</feature>
<evidence type="ECO:0008006" key="5">
    <source>
        <dbReference type="Google" id="ProtNLM"/>
    </source>
</evidence>
<feature type="transmembrane region" description="Helical" evidence="2">
    <location>
        <begin position="384"/>
        <end position="402"/>
    </location>
</feature>
<feature type="transmembrane region" description="Helical" evidence="2">
    <location>
        <begin position="129"/>
        <end position="148"/>
    </location>
</feature>
<feature type="transmembrane region" description="Helical" evidence="2">
    <location>
        <begin position="226"/>
        <end position="245"/>
    </location>
</feature>
<feature type="transmembrane region" description="Helical" evidence="2">
    <location>
        <begin position="160"/>
        <end position="179"/>
    </location>
</feature>
<dbReference type="EMBL" id="JAAGNZ010000001">
    <property type="protein sequence ID" value="NEU67570.1"/>
    <property type="molecule type" value="Genomic_DNA"/>
</dbReference>
<feature type="transmembrane region" description="Helical" evidence="2">
    <location>
        <begin position="15"/>
        <end position="34"/>
    </location>
</feature>
<dbReference type="Proteomes" id="UP000477386">
    <property type="component" value="Unassembled WGS sequence"/>
</dbReference>
<feature type="transmembrane region" description="Helical" evidence="2">
    <location>
        <begin position="360"/>
        <end position="377"/>
    </location>
</feature>
<dbReference type="InterPro" id="IPR018580">
    <property type="entry name" value="Uncharacterised_YfhO"/>
</dbReference>
<protein>
    <recommendedName>
        <fullName evidence="5">YfhO family protein</fullName>
    </recommendedName>
</protein>
<proteinExistence type="predicted"/>
<feature type="transmembrane region" description="Helical" evidence="2">
    <location>
        <begin position="517"/>
        <end position="535"/>
    </location>
</feature>
<reference evidence="3 4" key="1">
    <citation type="submission" date="2020-02" db="EMBL/GenBank/DDBJ databases">
        <title>Draft genome sequence of two Spirosoma agri KCTC 52727 and Spirosoma terrae KCTC 52035.</title>
        <authorList>
            <person name="Rojas J."/>
            <person name="Ambika Manirajan B."/>
            <person name="Ratering S."/>
            <person name="Suarez C."/>
            <person name="Schnell S."/>
        </authorList>
    </citation>
    <scope>NUCLEOTIDE SEQUENCE [LARGE SCALE GENOMIC DNA]</scope>
    <source>
        <strain evidence="3 4">KCTC 52727</strain>
    </source>
</reference>
<feature type="transmembrane region" description="Helical" evidence="2">
    <location>
        <begin position="199"/>
        <end position="219"/>
    </location>
</feature>
<evidence type="ECO:0000313" key="4">
    <source>
        <dbReference type="Proteomes" id="UP000477386"/>
    </source>
</evidence>
<organism evidence="3 4">
    <name type="scientific">Spirosoma agri</name>
    <dbReference type="NCBI Taxonomy" id="1987381"/>
    <lineage>
        <taxon>Bacteria</taxon>
        <taxon>Pseudomonadati</taxon>
        <taxon>Bacteroidota</taxon>
        <taxon>Cytophagia</taxon>
        <taxon>Cytophagales</taxon>
        <taxon>Cytophagaceae</taxon>
        <taxon>Spirosoma</taxon>
    </lineage>
</organism>
<keyword evidence="2" id="KW-1133">Transmembrane helix</keyword>
<feature type="region of interest" description="Disordered" evidence="1">
    <location>
        <begin position="841"/>
        <end position="869"/>
    </location>
</feature>
<name>A0A6M0IH16_9BACT</name>
<sequence length="869" mass="94820">MNQPSLLQPHRRNSLLPHLIAVLGLLVLAIIYFSPVMSGKTLSMADVQQASASAREIREITKATGEKPLWTDAVFSGMPGYMIDFNYPYILVYKAVMAVVNVLPNTASIIFVVMLSMYILLVVLGCNPWLSVLGAAAYGFGTFGIVSLEAGHVSKLFAMGYGAGMLAGVILALRGRYWLGAALMGFFLCMEFGANHIQITYYLFMTIGLYVLIEGIALIRAGKTRQLALGLVTLAIAGGLAAGSFGKRLLILNQYTKETIRGKSELTAKTTNPDGKAPSSESKGGLDKDYAFLYSYGKAEALTLLVPNVYGGGSAGGLTTDSEFYKTMTSRGVDPSAAKQMAELGAPTYWGDQPILGGPAYAGAALLFLFVLGMFVIRGSIRWWLLSAAVLMIMLAWGKNLLFFNELLFDYLPYLNKFRAMTMALCLAQLFLAAGAALGIQTIINEKPTLAQLRQPLLISLGLTAGVALVLAVLGGSFFSFQKPNDLDLLSRYFGDAAKDFQAALISDRQSMLRADAFRSVMLILLVAGALWLYLTNKIKAGILYPILLAVVVFDLFSVDKRFLNNADFVPKAQVATIFEPTPADEQILQDKSLGFRVLDQTESFMESNRASYFHRSIGGYNTTRLRRYNELITYAFQPNFLNIVNMLNAKYVIRPGETDPANPQQAPTAPMALPNPAVLGAAWFVGTVQQVADADAEMAVMKTLSTRDSAVVDKRFATELGNLPAKMDHTGSTISLTSYRPDKLIYQANAVRDGLVVFSEVYYRGHEDWQAFIDGKPAPHLRANYALRAMRVPAGKHTIEFRFEPPLAKTGDMIDLICNVLLIGLIGFVAFREGRGRRTEPAIVPEPNVPTAPESIVQPAKTPKAKTR</sequence>
<gene>
    <name evidence="3" type="ORF">GK091_11810</name>
</gene>
<evidence type="ECO:0000256" key="2">
    <source>
        <dbReference type="SAM" id="Phobius"/>
    </source>
</evidence>
<dbReference type="PANTHER" id="PTHR38454">
    <property type="entry name" value="INTEGRAL MEMBRANE PROTEIN-RELATED"/>
    <property type="match status" value="1"/>
</dbReference>
<feature type="transmembrane region" description="Helical" evidence="2">
    <location>
        <begin position="456"/>
        <end position="481"/>
    </location>
</feature>
<evidence type="ECO:0000313" key="3">
    <source>
        <dbReference type="EMBL" id="NEU67570.1"/>
    </source>
</evidence>
<dbReference type="PANTHER" id="PTHR38454:SF1">
    <property type="entry name" value="INTEGRAL MEMBRANE PROTEIN"/>
    <property type="match status" value="1"/>
</dbReference>
<keyword evidence="4" id="KW-1185">Reference proteome</keyword>
<evidence type="ECO:0000256" key="1">
    <source>
        <dbReference type="SAM" id="MobiDB-lite"/>
    </source>
</evidence>
<keyword evidence="2" id="KW-0812">Transmembrane</keyword>
<keyword evidence="2" id="KW-0472">Membrane</keyword>
<accession>A0A6M0IH16</accession>
<feature type="transmembrane region" description="Helical" evidence="2">
    <location>
        <begin position="542"/>
        <end position="559"/>
    </location>
</feature>
<comment type="caution">
    <text evidence="3">The sequence shown here is derived from an EMBL/GenBank/DDBJ whole genome shotgun (WGS) entry which is preliminary data.</text>
</comment>
<dbReference type="AlphaFoldDB" id="A0A6M0IH16"/>
<feature type="transmembrane region" description="Helical" evidence="2">
    <location>
        <begin position="422"/>
        <end position="444"/>
    </location>
</feature>